<dbReference type="OrthoDB" id="9800130at2"/>
<keyword evidence="1" id="KW-1133">Transmembrane helix</keyword>
<feature type="transmembrane region" description="Helical" evidence="1">
    <location>
        <begin position="67"/>
        <end position="87"/>
    </location>
</feature>
<evidence type="ECO:0000313" key="3">
    <source>
        <dbReference type="Proteomes" id="UP000092952"/>
    </source>
</evidence>
<dbReference type="InParanoid" id="A0A1B1YVP6"/>
<dbReference type="EMBL" id="CP014671">
    <property type="protein sequence ID" value="ANX04787.1"/>
    <property type="molecule type" value="Genomic_DNA"/>
</dbReference>
<keyword evidence="1" id="KW-0472">Membrane</keyword>
<dbReference type="KEGG" id="gbi:PG2T_11840"/>
<accession>A0A1B1YVP6</accession>
<dbReference type="RefSeq" id="WP_083214902.1">
    <property type="nucleotide sequence ID" value="NZ_CP014671.1"/>
</dbReference>
<reference evidence="3" key="1">
    <citation type="submission" date="2016-03" db="EMBL/GenBank/DDBJ databases">
        <title>Complete genome sequence of Solimmundus cernigliae, representing a novel lineage of polycyclic aromatic hydrocarbon degraders within the Gammaproteobacteria.</title>
        <authorList>
            <person name="Singleton D.R."/>
            <person name="Dickey A.N."/>
            <person name="Scholl E.H."/>
            <person name="Wright F.A."/>
            <person name="Aitken M.D."/>
        </authorList>
    </citation>
    <scope>NUCLEOTIDE SEQUENCE [LARGE SCALE GENOMIC DNA]</scope>
    <source>
        <strain evidence="3">TR3.2</strain>
    </source>
</reference>
<organism evidence="2 3">
    <name type="scientific">Immundisolibacter cernigliae</name>
    <dbReference type="NCBI Taxonomy" id="1810504"/>
    <lineage>
        <taxon>Bacteria</taxon>
        <taxon>Pseudomonadati</taxon>
        <taxon>Pseudomonadota</taxon>
        <taxon>Gammaproteobacteria</taxon>
        <taxon>Immundisolibacterales</taxon>
        <taxon>Immundisolibacteraceae</taxon>
        <taxon>Immundisolibacter</taxon>
    </lineage>
</organism>
<evidence type="ECO:0000256" key="1">
    <source>
        <dbReference type="SAM" id="Phobius"/>
    </source>
</evidence>
<dbReference type="STRING" id="1810504.PG2T_11840"/>
<name>A0A1B1YVP6_9GAMM</name>
<gene>
    <name evidence="2" type="ORF">PG2T_11840</name>
</gene>
<sequence length="146" mass="16266">MIDAIQSLVTRLLGLFGVDPRWLAWATPVSLLTLLATAALLPLLVARLPQDYFYRERRPPRAHSGHWLMRYALLIFKNLLGAVLLVAGLAMMVLPGPGVVTVLAAFALLNLPGKYRLERWLVSRPKVRAAISMMRERAGQPPLHLP</sequence>
<dbReference type="InterPro" id="IPR019099">
    <property type="entry name" value="Uncharacterised_PGPGW_TM"/>
</dbReference>
<feature type="transmembrane region" description="Helical" evidence="1">
    <location>
        <begin position="22"/>
        <end position="46"/>
    </location>
</feature>
<keyword evidence="3" id="KW-1185">Reference proteome</keyword>
<dbReference type="AlphaFoldDB" id="A0A1B1YVP6"/>
<evidence type="ECO:0008006" key="4">
    <source>
        <dbReference type="Google" id="ProtNLM"/>
    </source>
</evidence>
<feature type="transmembrane region" description="Helical" evidence="1">
    <location>
        <begin position="93"/>
        <end position="111"/>
    </location>
</feature>
<proteinExistence type="predicted"/>
<dbReference type="Pfam" id="PF09656">
    <property type="entry name" value="PGPGW"/>
    <property type="match status" value="1"/>
</dbReference>
<dbReference type="Proteomes" id="UP000092952">
    <property type="component" value="Chromosome"/>
</dbReference>
<protein>
    <recommendedName>
        <fullName evidence="4">Transmembrane protein (PGPGW)</fullName>
    </recommendedName>
</protein>
<evidence type="ECO:0000313" key="2">
    <source>
        <dbReference type="EMBL" id="ANX04787.1"/>
    </source>
</evidence>
<keyword evidence="1" id="KW-0812">Transmembrane</keyword>